<dbReference type="EMBL" id="JAMQYH010000004">
    <property type="protein sequence ID" value="KAJ1691012.1"/>
    <property type="molecule type" value="Genomic_DNA"/>
</dbReference>
<dbReference type="SUPFAM" id="SSF54695">
    <property type="entry name" value="POZ domain"/>
    <property type="match status" value="1"/>
</dbReference>
<reference evidence="4" key="1">
    <citation type="journal article" date="2022" name="Cell">
        <title>Repeat-based holocentromeres influence genome architecture and karyotype evolution.</title>
        <authorList>
            <person name="Hofstatter P.G."/>
            <person name="Thangavel G."/>
            <person name="Lux T."/>
            <person name="Neumann P."/>
            <person name="Vondrak T."/>
            <person name="Novak P."/>
            <person name="Zhang M."/>
            <person name="Costa L."/>
            <person name="Castellani M."/>
            <person name="Scott A."/>
            <person name="Toegelov H."/>
            <person name="Fuchs J."/>
            <person name="Mata-Sucre Y."/>
            <person name="Dias Y."/>
            <person name="Vanzela A.L.L."/>
            <person name="Huettel B."/>
            <person name="Almeida C.C.S."/>
            <person name="Simkova H."/>
            <person name="Souza G."/>
            <person name="Pedrosa-Harand A."/>
            <person name="Macas J."/>
            <person name="Mayer K.F.X."/>
            <person name="Houben A."/>
            <person name="Marques A."/>
        </authorList>
    </citation>
    <scope>NUCLEOTIDE SEQUENCE</scope>
    <source>
        <strain evidence="4">RhyBre1mFocal</strain>
    </source>
</reference>
<comment type="pathway">
    <text evidence="1">Protein modification; protein ubiquitination.</text>
</comment>
<dbReference type="OrthoDB" id="6359816at2759"/>
<comment type="similarity">
    <text evidence="2">Belongs to the Tdpoz family.</text>
</comment>
<proteinExistence type="inferred from homology"/>
<feature type="domain" description="BTB" evidence="3">
    <location>
        <begin position="162"/>
        <end position="229"/>
    </location>
</feature>
<dbReference type="Gene3D" id="3.30.710.10">
    <property type="entry name" value="Potassium Channel Kv1.1, Chain A"/>
    <property type="match status" value="1"/>
</dbReference>
<dbReference type="SMART" id="SM00225">
    <property type="entry name" value="BTB"/>
    <property type="match status" value="1"/>
</dbReference>
<evidence type="ECO:0000256" key="2">
    <source>
        <dbReference type="ARBA" id="ARBA00010846"/>
    </source>
</evidence>
<dbReference type="InterPro" id="IPR011333">
    <property type="entry name" value="SKP1/BTB/POZ_sf"/>
</dbReference>
<dbReference type="CDD" id="cd00121">
    <property type="entry name" value="MATH"/>
    <property type="match status" value="1"/>
</dbReference>
<evidence type="ECO:0000313" key="5">
    <source>
        <dbReference type="Proteomes" id="UP001151287"/>
    </source>
</evidence>
<accession>A0A9Q0CC15</accession>
<dbReference type="InterPro" id="IPR045005">
    <property type="entry name" value="BPM1-6"/>
</dbReference>
<evidence type="ECO:0000259" key="3">
    <source>
        <dbReference type="PROSITE" id="PS50097"/>
    </source>
</evidence>
<dbReference type="AlphaFoldDB" id="A0A9Q0CC15"/>
<dbReference type="Pfam" id="PF24570">
    <property type="entry name" value="BACK_BPM_SPOP"/>
    <property type="match status" value="1"/>
</dbReference>
<evidence type="ECO:0000256" key="1">
    <source>
        <dbReference type="ARBA" id="ARBA00004906"/>
    </source>
</evidence>
<keyword evidence="5" id="KW-1185">Reference proteome</keyword>
<dbReference type="InterPro" id="IPR002083">
    <property type="entry name" value="MATH/TRAF_dom"/>
</dbReference>
<gene>
    <name evidence="4" type="ORF">LUZ63_015167</name>
</gene>
<dbReference type="InterPro" id="IPR056423">
    <property type="entry name" value="BACK_BPM_SPOP"/>
</dbReference>
<sequence>MASSSANDAAPICIREVSATSLIFGICMKPLSSMRSSPIFNFGGHDWYLMWKISSTKEVHLWLFFISDHEVKATVDFTLLDKYGNLSSQYKRVSQTFSSKKLPNYRDMFLGNMSPENHVTNGCINVLCTIFIDGKTTKPELNQNSNSLVKQINNLLLSQDISDVTFEVDGKTFHAHRAVLATRSPVFKAELFGHMVEANTDCIKLEGMKSEIFKELLCYIYTDTIQDAGTKFNQHLLEAADRYSLDGLRKICEDRLCCDITLDTVLSSLGFADQHNCSRLLDSCLNFAATPENLLQLTVRQEYLDLMKSFPSVFAKLSERANASLAFQNIVYKKKTVG</sequence>
<comment type="caution">
    <text evidence="4">The sequence shown here is derived from an EMBL/GenBank/DDBJ whole genome shotgun (WGS) entry which is preliminary data.</text>
</comment>
<name>A0A9Q0CC15_9POAL</name>
<protein>
    <recommendedName>
        <fullName evidence="3">BTB domain-containing protein</fullName>
    </recommendedName>
</protein>
<dbReference type="SUPFAM" id="SSF49599">
    <property type="entry name" value="TRAF domain-like"/>
    <property type="match status" value="1"/>
</dbReference>
<dbReference type="PANTHER" id="PTHR26379:SF187">
    <property type="entry name" value="OS07G0655300 PROTEIN"/>
    <property type="match status" value="1"/>
</dbReference>
<dbReference type="InterPro" id="IPR000210">
    <property type="entry name" value="BTB/POZ_dom"/>
</dbReference>
<dbReference type="GO" id="GO:0016567">
    <property type="term" value="P:protein ubiquitination"/>
    <property type="evidence" value="ECO:0007669"/>
    <property type="project" value="InterPro"/>
</dbReference>
<dbReference type="PROSITE" id="PS50097">
    <property type="entry name" value="BTB"/>
    <property type="match status" value="1"/>
</dbReference>
<dbReference type="PANTHER" id="PTHR26379">
    <property type="entry name" value="BTB/POZ AND MATH DOMAIN-CONTAINING PROTEIN 1"/>
    <property type="match status" value="1"/>
</dbReference>
<dbReference type="Pfam" id="PF00651">
    <property type="entry name" value="BTB"/>
    <property type="match status" value="1"/>
</dbReference>
<dbReference type="Proteomes" id="UP001151287">
    <property type="component" value="Unassembled WGS sequence"/>
</dbReference>
<organism evidence="4 5">
    <name type="scientific">Rhynchospora breviuscula</name>
    <dbReference type="NCBI Taxonomy" id="2022672"/>
    <lineage>
        <taxon>Eukaryota</taxon>
        <taxon>Viridiplantae</taxon>
        <taxon>Streptophyta</taxon>
        <taxon>Embryophyta</taxon>
        <taxon>Tracheophyta</taxon>
        <taxon>Spermatophyta</taxon>
        <taxon>Magnoliopsida</taxon>
        <taxon>Liliopsida</taxon>
        <taxon>Poales</taxon>
        <taxon>Cyperaceae</taxon>
        <taxon>Cyperoideae</taxon>
        <taxon>Rhynchosporeae</taxon>
        <taxon>Rhynchospora</taxon>
    </lineage>
</organism>
<evidence type="ECO:0000313" key="4">
    <source>
        <dbReference type="EMBL" id="KAJ1691012.1"/>
    </source>
</evidence>